<dbReference type="AlphaFoldDB" id="A0AAX6MN56"/>
<accession>A0AAX6MN56</accession>
<keyword evidence="3" id="KW-1185">Reference proteome</keyword>
<dbReference type="Pfam" id="PF14856">
    <property type="entry name" value="Hce2"/>
    <property type="match status" value="1"/>
</dbReference>
<feature type="domain" description="Ecp2 effector protein-like" evidence="1">
    <location>
        <begin position="119"/>
        <end position="200"/>
    </location>
</feature>
<evidence type="ECO:0000259" key="1">
    <source>
        <dbReference type="Pfam" id="PF14856"/>
    </source>
</evidence>
<sequence length="213" mass="23750">MWKLALLHPIQAGDFCRGHPTFTTTASSILLRLILIISQPQHQAKMHLPVFIGMALSLSGLVTSVSLPNVEGTFTKRQVQHPNGSTVDVYLRDSFRHTKERRFYKTFHNDTEYTHTEICFETNFVPTTTSDSALCDDCSAIETELQSHSGFFETGDYRGTDLNIIAVCGTCAFGVKRLDGSSGRVDIGSKDVVDNFDSAIIRSVKFTPFSRYD</sequence>
<organism evidence="2 3">
    <name type="scientific">Daldinia eschscholtzii</name>
    <dbReference type="NCBI Taxonomy" id="292717"/>
    <lineage>
        <taxon>Eukaryota</taxon>
        <taxon>Fungi</taxon>
        <taxon>Dikarya</taxon>
        <taxon>Ascomycota</taxon>
        <taxon>Pezizomycotina</taxon>
        <taxon>Sordariomycetes</taxon>
        <taxon>Xylariomycetidae</taxon>
        <taxon>Xylariales</taxon>
        <taxon>Hypoxylaceae</taxon>
        <taxon>Daldinia</taxon>
    </lineage>
</organism>
<gene>
    <name evidence="2" type="ORF">Daesc_003799</name>
</gene>
<evidence type="ECO:0000313" key="2">
    <source>
        <dbReference type="EMBL" id="KAK6953837.1"/>
    </source>
</evidence>
<proteinExistence type="predicted"/>
<protein>
    <recommendedName>
        <fullName evidence="1">Ecp2 effector protein-like domain-containing protein</fullName>
    </recommendedName>
</protein>
<name>A0AAX6MN56_9PEZI</name>
<comment type="caution">
    <text evidence="2">The sequence shown here is derived from an EMBL/GenBank/DDBJ whole genome shotgun (WGS) entry which is preliminary data.</text>
</comment>
<reference evidence="2 3" key="1">
    <citation type="journal article" date="2024" name="Front Chem Biol">
        <title>Unveiling the potential of Daldinia eschscholtzii MFLUCC 19-0629 through bioactivity and bioinformatics studies for enhanced sustainable agriculture production.</title>
        <authorList>
            <person name="Brooks S."/>
            <person name="Weaver J.A."/>
            <person name="Klomchit A."/>
            <person name="Alharthi S.A."/>
            <person name="Onlamun T."/>
            <person name="Nurani R."/>
            <person name="Vong T.K."/>
            <person name="Alberti F."/>
            <person name="Greco C."/>
        </authorList>
    </citation>
    <scope>NUCLEOTIDE SEQUENCE [LARGE SCALE GENOMIC DNA]</scope>
    <source>
        <strain evidence="2">MFLUCC 19-0629</strain>
    </source>
</reference>
<dbReference type="InterPro" id="IPR029226">
    <property type="entry name" value="Ecp2-like"/>
</dbReference>
<evidence type="ECO:0000313" key="3">
    <source>
        <dbReference type="Proteomes" id="UP001369815"/>
    </source>
</evidence>
<dbReference type="Proteomes" id="UP001369815">
    <property type="component" value="Unassembled WGS sequence"/>
</dbReference>
<dbReference type="EMBL" id="JBANMG010000004">
    <property type="protein sequence ID" value="KAK6953837.1"/>
    <property type="molecule type" value="Genomic_DNA"/>
</dbReference>